<comment type="caution">
    <text evidence="1">The sequence shown here is derived from an EMBL/GenBank/DDBJ whole genome shotgun (WGS) entry which is preliminary data.</text>
</comment>
<keyword evidence="2" id="KW-1185">Reference proteome</keyword>
<protein>
    <submittedName>
        <fullName evidence="1">Uncharacterized protein</fullName>
    </submittedName>
</protein>
<name>A0ABN2HZ21_9ACTN</name>
<dbReference type="EMBL" id="BAAANY010000020">
    <property type="protein sequence ID" value="GAA1695961.1"/>
    <property type="molecule type" value="Genomic_DNA"/>
</dbReference>
<dbReference type="Proteomes" id="UP001500618">
    <property type="component" value="Unassembled WGS sequence"/>
</dbReference>
<proteinExistence type="predicted"/>
<gene>
    <name evidence="1" type="ORF">GCM10009765_51500</name>
</gene>
<evidence type="ECO:0000313" key="2">
    <source>
        <dbReference type="Proteomes" id="UP001500618"/>
    </source>
</evidence>
<evidence type="ECO:0000313" key="1">
    <source>
        <dbReference type="EMBL" id="GAA1695961.1"/>
    </source>
</evidence>
<organism evidence="1 2">
    <name type="scientific">Fodinicola feengrottensis</name>
    <dbReference type="NCBI Taxonomy" id="435914"/>
    <lineage>
        <taxon>Bacteria</taxon>
        <taxon>Bacillati</taxon>
        <taxon>Actinomycetota</taxon>
        <taxon>Actinomycetes</taxon>
        <taxon>Mycobacteriales</taxon>
        <taxon>Fodinicola</taxon>
    </lineage>
</organism>
<sequence length="91" mass="10145">MESPVELHPYGIGEYLAVIQPGDVLRHLLLGLDEPVVALLGGPDPDDLVHQALILLLETWIPEELPHDLDLRDLAVADPDFLPELRARLDR</sequence>
<dbReference type="RefSeq" id="WP_344313045.1">
    <property type="nucleotide sequence ID" value="NZ_BAAANY010000020.1"/>
</dbReference>
<reference evidence="1 2" key="1">
    <citation type="journal article" date="2019" name="Int. J. Syst. Evol. Microbiol.">
        <title>The Global Catalogue of Microorganisms (GCM) 10K type strain sequencing project: providing services to taxonomists for standard genome sequencing and annotation.</title>
        <authorList>
            <consortium name="The Broad Institute Genomics Platform"/>
            <consortium name="The Broad Institute Genome Sequencing Center for Infectious Disease"/>
            <person name="Wu L."/>
            <person name="Ma J."/>
        </authorList>
    </citation>
    <scope>NUCLEOTIDE SEQUENCE [LARGE SCALE GENOMIC DNA]</scope>
    <source>
        <strain evidence="1 2">JCM 14718</strain>
    </source>
</reference>
<accession>A0ABN2HZ21</accession>